<dbReference type="PANTHER" id="PTHR33146">
    <property type="entry name" value="ENDONUCLEASE 4"/>
    <property type="match status" value="1"/>
</dbReference>
<keyword evidence="2" id="KW-0479">Metal-binding</keyword>
<organism evidence="7">
    <name type="scientific">marine sediment metagenome</name>
    <dbReference type="NCBI Taxonomy" id="412755"/>
    <lineage>
        <taxon>unclassified sequences</taxon>
        <taxon>metagenomes</taxon>
        <taxon>ecological metagenomes</taxon>
    </lineage>
</organism>
<evidence type="ECO:0000256" key="4">
    <source>
        <dbReference type="ARBA" id="ARBA00022801"/>
    </source>
</evidence>
<evidence type="ECO:0000256" key="1">
    <source>
        <dbReference type="ARBA" id="ARBA00022722"/>
    </source>
</evidence>
<comment type="caution">
    <text evidence="7">The sequence shown here is derived from an EMBL/GenBank/DDBJ whole genome shotgun (WGS) entry which is preliminary data.</text>
</comment>
<proteinExistence type="predicted"/>
<reference evidence="7" key="1">
    <citation type="journal article" date="2015" name="Nature">
        <title>Complex archaea that bridge the gap between prokaryotes and eukaryotes.</title>
        <authorList>
            <person name="Spang A."/>
            <person name="Saw J.H."/>
            <person name="Jorgensen S.L."/>
            <person name="Zaremba-Niedzwiedzka K."/>
            <person name="Martijn J."/>
            <person name="Lind A.E."/>
            <person name="van Eijk R."/>
            <person name="Schleper C."/>
            <person name="Guy L."/>
            <person name="Ettema T.J."/>
        </authorList>
    </citation>
    <scope>NUCLEOTIDE SEQUENCE</scope>
</reference>
<evidence type="ECO:0000256" key="3">
    <source>
        <dbReference type="ARBA" id="ARBA00022759"/>
    </source>
</evidence>
<dbReference type="InterPro" id="IPR008947">
    <property type="entry name" value="PLipase_C/P1_nuclease_dom_sf"/>
</dbReference>
<evidence type="ECO:0000256" key="6">
    <source>
        <dbReference type="ARBA" id="ARBA00023180"/>
    </source>
</evidence>
<gene>
    <name evidence="7" type="ORF">LCGC14_2089810</name>
</gene>
<name>A0A0F9H9V7_9ZZZZ</name>
<dbReference type="GO" id="GO:0046872">
    <property type="term" value="F:metal ion binding"/>
    <property type="evidence" value="ECO:0007669"/>
    <property type="project" value="UniProtKB-KW"/>
</dbReference>
<dbReference type="GO" id="GO:0004519">
    <property type="term" value="F:endonuclease activity"/>
    <property type="evidence" value="ECO:0007669"/>
    <property type="project" value="UniProtKB-KW"/>
</dbReference>
<dbReference type="Gene3D" id="1.10.575.10">
    <property type="entry name" value="P1 Nuclease"/>
    <property type="match status" value="1"/>
</dbReference>
<protein>
    <recommendedName>
        <fullName evidence="8">S1/P1 Nuclease</fullName>
    </recommendedName>
</protein>
<sequence>MKTGSLRTALLFGVSLVMLLPSSAFSWWNTGHEIVAQLAEDHLTVTAKANLKTVLAVDVEYPGNLKLSRLSDTLVTCAPWADTIKQETDWYTSTQENFFSSLHFIDVLIPQNAVPSMEASEQNFQATILHNPVGNVDYAIKSAIKVLASTDNDPVLKAVAFRFLVHFVGDIHQPFHSSDPVLDGKITHGGNLVPLNTPPYFPGEKNQYSTEISGKEYNEADEIHAFWDATGGAFKQLTDPTYAAISKEDLAYIKQTASSLDTRYAGAYDSEIDNPNVDAWAVESHYDASKAYTTDILDPRFVNREDKFYINNNLAYEQFAASISEVRVYLAGRRLGNLLNTLFDPDGVVPSYDKYLQGILTDPAVYNIYTFSNW</sequence>
<evidence type="ECO:0008006" key="8">
    <source>
        <dbReference type="Google" id="ProtNLM"/>
    </source>
</evidence>
<dbReference type="GO" id="GO:0016788">
    <property type="term" value="F:hydrolase activity, acting on ester bonds"/>
    <property type="evidence" value="ECO:0007669"/>
    <property type="project" value="InterPro"/>
</dbReference>
<keyword evidence="4" id="KW-0378">Hydrolase</keyword>
<keyword evidence="3" id="KW-0255">Endonuclease</keyword>
<dbReference type="AlphaFoldDB" id="A0A0F9H9V7"/>
<dbReference type="SUPFAM" id="SSF48537">
    <property type="entry name" value="Phospholipase C/P1 nuclease"/>
    <property type="match status" value="1"/>
</dbReference>
<dbReference type="InterPro" id="IPR003154">
    <property type="entry name" value="S1/P1nuclease"/>
</dbReference>
<dbReference type="PANTHER" id="PTHR33146:SF10">
    <property type="entry name" value="STRAND-SPECIFIC NUCLEASE, PUTATIVE-RELATED"/>
    <property type="match status" value="1"/>
</dbReference>
<dbReference type="GO" id="GO:0003676">
    <property type="term" value="F:nucleic acid binding"/>
    <property type="evidence" value="ECO:0007669"/>
    <property type="project" value="InterPro"/>
</dbReference>
<evidence type="ECO:0000256" key="2">
    <source>
        <dbReference type="ARBA" id="ARBA00022723"/>
    </source>
</evidence>
<evidence type="ECO:0000256" key="5">
    <source>
        <dbReference type="ARBA" id="ARBA00023157"/>
    </source>
</evidence>
<dbReference type="EMBL" id="LAZR01025427">
    <property type="protein sequence ID" value="KKL71947.1"/>
    <property type="molecule type" value="Genomic_DNA"/>
</dbReference>
<evidence type="ECO:0000313" key="7">
    <source>
        <dbReference type="EMBL" id="KKL71947.1"/>
    </source>
</evidence>
<keyword evidence="5" id="KW-1015">Disulfide bond</keyword>
<dbReference type="CDD" id="cd11010">
    <property type="entry name" value="S1-P1_nuclease"/>
    <property type="match status" value="1"/>
</dbReference>
<keyword evidence="6" id="KW-0325">Glycoprotein</keyword>
<dbReference type="Pfam" id="PF02265">
    <property type="entry name" value="S1-P1_nuclease"/>
    <property type="match status" value="1"/>
</dbReference>
<dbReference type="GO" id="GO:0006308">
    <property type="term" value="P:DNA catabolic process"/>
    <property type="evidence" value="ECO:0007669"/>
    <property type="project" value="InterPro"/>
</dbReference>
<keyword evidence="1" id="KW-0540">Nuclease</keyword>
<accession>A0A0F9H9V7</accession>